<comment type="caution">
    <text evidence="2">The sequence shown here is derived from an EMBL/GenBank/DDBJ whole genome shotgun (WGS) entry which is preliminary data.</text>
</comment>
<dbReference type="PANTHER" id="PTHR33132">
    <property type="entry name" value="OSJNBB0118P14.9 PROTEIN"/>
    <property type="match status" value="1"/>
</dbReference>
<proteinExistence type="predicted"/>
<organism evidence="2 3">
    <name type="scientific">Lithospermum erythrorhizon</name>
    <name type="common">Purple gromwell</name>
    <name type="synonym">Lithospermum officinale var. erythrorhizon</name>
    <dbReference type="NCBI Taxonomy" id="34254"/>
    <lineage>
        <taxon>Eukaryota</taxon>
        <taxon>Viridiplantae</taxon>
        <taxon>Streptophyta</taxon>
        <taxon>Embryophyta</taxon>
        <taxon>Tracheophyta</taxon>
        <taxon>Spermatophyta</taxon>
        <taxon>Magnoliopsida</taxon>
        <taxon>eudicotyledons</taxon>
        <taxon>Gunneridae</taxon>
        <taxon>Pentapetalae</taxon>
        <taxon>asterids</taxon>
        <taxon>lamiids</taxon>
        <taxon>Boraginales</taxon>
        <taxon>Boraginaceae</taxon>
        <taxon>Boraginoideae</taxon>
        <taxon>Lithospermeae</taxon>
        <taxon>Lithospermum</taxon>
    </lineage>
</organism>
<protein>
    <recommendedName>
        <fullName evidence="4">Serine-rich protein</fullName>
    </recommendedName>
</protein>
<dbReference type="PANTHER" id="PTHR33132:SF135">
    <property type="entry name" value="OS02G0799700 PROTEIN"/>
    <property type="match status" value="1"/>
</dbReference>
<evidence type="ECO:0000313" key="3">
    <source>
        <dbReference type="Proteomes" id="UP001454036"/>
    </source>
</evidence>
<feature type="region of interest" description="Disordered" evidence="1">
    <location>
        <begin position="18"/>
        <end position="111"/>
    </location>
</feature>
<dbReference type="Proteomes" id="UP001454036">
    <property type="component" value="Unassembled WGS sequence"/>
</dbReference>
<feature type="compositionally biased region" description="Low complexity" evidence="1">
    <location>
        <begin position="29"/>
        <end position="41"/>
    </location>
</feature>
<dbReference type="EMBL" id="BAABME010020135">
    <property type="protein sequence ID" value="GAA0159489.1"/>
    <property type="molecule type" value="Genomic_DNA"/>
</dbReference>
<sequence>MSTSRKSNGPVLRAGSLFTRSISPGGRFSGSISSNTTSFSSLHRPTSPSRVRFNALASPSSASSVRFSLDRSASPSRSTSVSARNNHHHHNQHQNQYNQGQNQYNQGSGRRHQIQKRTCLCSPTSHPGSFRCSMHKNTQAQSISYTPNRLAVRRSAMTNSLVRIGTVEGDLMKRALAALIRPSSHQIRRRNDFQPRPSRLSNMSKADDDVTVCFGGFLWRRKVTSDSGNDDVGDLADVRDIEDWNFE</sequence>
<keyword evidence="3" id="KW-1185">Reference proteome</keyword>
<gene>
    <name evidence="2" type="ORF">LIER_38879</name>
</gene>
<feature type="compositionally biased region" description="Low complexity" evidence="1">
    <location>
        <begin position="55"/>
        <end position="84"/>
    </location>
</feature>
<evidence type="ECO:0000313" key="2">
    <source>
        <dbReference type="EMBL" id="GAA0159489.1"/>
    </source>
</evidence>
<reference evidence="2 3" key="1">
    <citation type="submission" date="2024-01" db="EMBL/GenBank/DDBJ databases">
        <title>The complete chloroplast genome sequence of Lithospermum erythrorhizon: insights into the phylogenetic relationship among Boraginaceae species and the maternal lineages of purple gromwells.</title>
        <authorList>
            <person name="Okada T."/>
            <person name="Watanabe K."/>
        </authorList>
    </citation>
    <scope>NUCLEOTIDE SEQUENCE [LARGE SCALE GENOMIC DNA]</scope>
</reference>
<accession>A0AAV3Q6V2</accession>
<dbReference type="AlphaFoldDB" id="A0AAV3Q6V2"/>
<evidence type="ECO:0008006" key="4">
    <source>
        <dbReference type="Google" id="ProtNLM"/>
    </source>
</evidence>
<name>A0AAV3Q6V2_LITER</name>
<evidence type="ECO:0000256" key="1">
    <source>
        <dbReference type="SAM" id="MobiDB-lite"/>
    </source>
</evidence>
<feature type="compositionally biased region" description="Low complexity" evidence="1">
    <location>
        <begin position="93"/>
        <end position="107"/>
    </location>
</feature>